<feature type="coiled-coil region" evidence="1">
    <location>
        <begin position="47"/>
        <end position="77"/>
    </location>
</feature>
<feature type="non-terminal residue" evidence="3">
    <location>
        <position position="98"/>
    </location>
</feature>
<feature type="transmembrane region" description="Helical" evidence="2">
    <location>
        <begin position="14"/>
        <end position="34"/>
    </location>
</feature>
<organism evidence="3 4">
    <name type="scientific">Bowmanella dokdonensis</name>
    <dbReference type="NCBI Taxonomy" id="751969"/>
    <lineage>
        <taxon>Bacteria</taxon>
        <taxon>Pseudomonadati</taxon>
        <taxon>Pseudomonadota</taxon>
        <taxon>Gammaproteobacteria</taxon>
        <taxon>Alteromonadales</taxon>
        <taxon>Alteromonadaceae</taxon>
        <taxon>Bowmanella</taxon>
    </lineage>
</organism>
<accession>A0A939IU38</accession>
<dbReference type="EMBL" id="JAFKCV010000338">
    <property type="protein sequence ID" value="MBN7828076.1"/>
    <property type="molecule type" value="Genomic_DNA"/>
</dbReference>
<feature type="non-terminal residue" evidence="3">
    <location>
        <position position="1"/>
    </location>
</feature>
<dbReference type="Gene3D" id="3.30.70.270">
    <property type="match status" value="1"/>
</dbReference>
<evidence type="ECO:0000313" key="4">
    <source>
        <dbReference type="Proteomes" id="UP000664654"/>
    </source>
</evidence>
<gene>
    <name evidence="3" type="ORF">J0A66_22845</name>
</gene>
<evidence type="ECO:0000256" key="1">
    <source>
        <dbReference type="SAM" id="Coils"/>
    </source>
</evidence>
<reference evidence="3" key="1">
    <citation type="submission" date="2021-03" db="EMBL/GenBank/DDBJ databases">
        <title>novel species isolated from a fishpond in China.</title>
        <authorList>
            <person name="Lu H."/>
            <person name="Cai Z."/>
        </authorList>
    </citation>
    <scope>NUCLEOTIDE SEQUENCE</scope>
    <source>
        <strain evidence="3">JCM 30855</strain>
    </source>
</reference>
<name>A0A939IU38_9ALTE</name>
<keyword evidence="4" id="KW-1185">Reference proteome</keyword>
<keyword evidence="2" id="KW-1133">Transmembrane helix</keyword>
<sequence length="98" mass="11589">DQELQLTAAERERFFWSLWIVALTSGFLVLFLAYGKYSQRRQTRLLSEQVAQRTEQLNAKNQELQEAYRQVEQASTTDPLTGLRNRRFLEQNLQPDLQ</sequence>
<comment type="caution">
    <text evidence="3">The sequence shown here is derived from an EMBL/GenBank/DDBJ whole genome shotgun (WGS) entry which is preliminary data.</text>
</comment>
<protein>
    <submittedName>
        <fullName evidence="3">GGDEF domain-containing protein</fullName>
    </submittedName>
</protein>
<keyword evidence="1" id="KW-0175">Coiled coil</keyword>
<dbReference type="InterPro" id="IPR043128">
    <property type="entry name" value="Rev_trsase/Diguanyl_cyclase"/>
</dbReference>
<evidence type="ECO:0000256" key="2">
    <source>
        <dbReference type="SAM" id="Phobius"/>
    </source>
</evidence>
<evidence type="ECO:0000313" key="3">
    <source>
        <dbReference type="EMBL" id="MBN7828076.1"/>
    </source>
</evidence>
<keyword evidence="2" id="KW-0472">Membrane</keyword>
<dbReference type="Proteomes" id="UP000664654">
    <property type="component" value="Unassembled WGS sequence"/>
</dbReference>
<proteinExistence type="predicted"/>
<dbReference type="AlphaFoldDB" id="A0A939IU38"/>
<keyword evidence="2" id="KW-0812">Transmembrane</keyword>